<evidence type="ECO:0000313" key="1">
    <source>
        <dbReference type="EMBL" id="KAI8022174.1"/>
    </source>
</evidence>
<reference evidence="1 2" key="1">
    <citation type="journal article" date="2022" name="Plant J.">
        <title>Chromosome-level genome of Camellia lanceoleosa provides a valuable resource for understanding genome evolution and self-incompatibility.</title>
        <authorList>
            <person name="Gong W."/>
            <person name="Xiao S."/>
            <person name="Wang L."/>
            <person name="Liao Z."/>
            <person name="Chang Y."/>
            <person name="Mo W."/>
            <person name="Hu G."/>
            <person name="Li W."/>
            <person name="Zhao G."/>
            <person name="Zhu H."/>
            <person name="Hu X."/>
            <person name="Ji K."/>
            <person name="Xiang X."/>
            <person name="Song Q."/>
            <person name="Yuan D."/>
            <person name="Jin S."/>
            <person name="Zhang L."/>
        </authorList>
    </citation>
    <scope>NUCLEOTIDE SEQUENCE [LARGE SCALE GENOMIC DNA]</scope>
    <source>
        <strain evidence="1">SQ_2022a</strain>
    </source>
</reference>
<comment type="caution">
    <text evidence="1">The sequence shown here is derived from an EMBL/GenBank/DDBJ whole genome shotgun (WGS) entry which is preliminary data.</text>
</comment>
<evidence type="ECO:0000313" key="2">
    <source>
        <dbReference type="Proteomes" id="UP001060215"/>
    </source>
</evidence>
<protein>
    <submittedName>
        <fullName evidence="1">Protein FIP2</fullName>
    </submittedName>
</protein>
<dbReference type="EMBL" id="CM045763">
    <property type="protein sequence ID" value="KAI8022174.1"/>
    <property type="molecule type" value="Genomic_DNA"/>
</dbReference>
<gene>
    <name evidence="1" type="ORF">LOK49_LG03G02719</name>
</gene>
<sequence length="95" mass="11082">MKRERDPVAEMVVAIKGFGDGFVKMERMKKEMAREVEAIQRDMEMKWTEMILESHERIVEAFGKALSERRNKKAKRMPTPEAWILGCQGNCKVHS</sequence>
<accession>A0ACC0IAH7</accession>
<dbReference type="Proteomes" id="UP001060215">
    <property type="component" value="Chromosome 6"/>
</dbReference>
<name>A0ACC0IAH7_9ERIC</name>
<keyword evidence="2" id="KW-1185">Reference proteome</keyword>
<proteinExistence type="predicted"/>
<organism evidence="1 2">
    <name type="scientific">Camellia lanceoleosa</name>
    <dbReference type="NCBI Taxonomy" id="1840588"/>
    <lineage>
        <taxon>Eukaryota</taxon>
        <taxon>Viridiplantae</taxon>
        <taxon>Streptophyta</taxon>
        <taxon>Embryophyta</taxon>
        <taxon>Tracheophyta</taxon>
        <taxon>Spermatophyta</taxon>
        <taxon>Magnoliopsida</taxon>
        <taxon>eudicotyledons</taxon>
        <taxon>Gunneridae</taxon>
        <taxon>Pentapetalae</taxon>
        <taxon>asterids</taxon>
        <taxon>Ericales</taxon>
        <taxon>Theaceae</taxon>
        <taxon>Camellia</taxon>
    </lineage>
</organism>